<dbReference type="SUPFAM" id="SSF56322">
    <property type="entry name" value="ADC synthase"/>
    <property type="match status" value="1"/>
</dbReference>
<dbReference type="PRINTS" id="PR00095">
    <property type="entry name" value="ANTSNTHASEI"/>
</dbReference>
<keyword evidence="5" id="KW-0032">Aminotransferase</keyword>
<dbReference type="Pfam" id="PF00425">
    <property type="entry name" value="Chorismate_bind"/>
    <property type="match status" value="1"/>
</dbReference>
<dbReference type="PANTHER" id="PTHR11236:SF18">
    <property type="entry name" value="AMINODEOXYCHORISMATE SYNTHASE"/>
    <property type="match status" value="1"/>
</dbReference>
<dbReference type="GO" id="GO:0008153">
    <property type="term" value="P:4-aminobenzoate biosynthetic process"/>
    <property type="evidence" value="ECO:0007669"/>
    <property type="project" value="TreeGrafter"/>
</dbReference>
<gene>
    <name evidence="5" type="primary">pabB</name>
    <name evidence="5" type="ORF">BJP36_01945</name>
</gene>
<evidence type="ECO:0000313" key="5">
    <source>
        <dbReference type="EMBL" id="AOY78840.1"/>
    </source>
</evidence>
<dbReference type="Pfam" id="PF04715">
    <property type="entry name" value="Anth_synt_I_N"/>
    <property type="match status" value="1"/>
</dbReference>
<feature type="domain" description="Anthranilate synthase component I N-terminal" evidence="4">
    <location>
        <begin position="19"/>
        <end position="154"/>
    </location>
</feature>
<dbReference type="NCBIfam" id="TIGR00553">
    <property type="entry name" value="pabB"/>
    <property type="match status" value="1"/>
</dbReference>
<evidence type="ECO:0000259" key="3">
    <source>
        <dbReference type="Pfam" id="PF00425"/>
    </source>
</evidence>
<dbReference type="GO" id="GO:0009396">
    <property type="term" value="P:folic acid-containing compound biosynthetic process"/>
    <property type="evidence" value="ECO:0007669"/>
    <property type="project" value="InterPro"/>
</dbReference>
<dbReference type="InterPro" id="IPR005802">
    <property type="entry name" value="ADC_synth_comp_1"/>
</dbReference>
<reference evidence="6" key="1">
    <citation type="submission" date="2016-10" db="EMBL/GenBank/DDBJ databases">
        <title>Comparative genomics uncovers the prolific and rare metabolic potential of the cyanobacterial genus Moorea.</title>
        <authorList>
            <person name="Leao T."/>
            <person name="Castelao G."/>
            <person name="Korobeynikov A."/>
            <person name="Monroe E.A."/>
            <person name="Podell S."/>
            <person name="Glukhov E."/>
            <person name="Allen E."/>
            <person name="Gerwick W.H."/>
            <person name="Gerwick L."/>
        </authorList>
    </citation>
    <scope>NUCLEOTIDE SEQUENCE [LARGE SCALE GENOMIC DNA]</scope>
    <source>
        <strain evidence="6">JHB</strain>
    </source>
</reference>
<name>A0A1D9FUJ1_MOOP1</name>
<evidence type="ECO:0000259" key="4">
    <source>
        <dbReference type="Pfam" id="PF04715"/>
    </source>
</evidence>
<dbReference type="InterPro" id="IPR019999">
    <property type="entry name" value="Anth_synth_I-like"/>
</dbReference>
<organism evidence="5 6">
    <name type="scientific">Moorena producens (strain JHB)</name>
    <dbReference type="NCBI Taxonomy" id="1454205"/>
    <lineage>
        <taxon>Bacteria</taxon>
        <taxon>Bacillati</taxon>
        <taxon>Cyanobacteriota</taxon>
        <taxon>Cyanophyceae</taxon>
        <taxon>Coleofasciculales</taxon>
        <taxon>Coleofasciculaceae</taxon>
        <taxon>Moorena</taxon>
    </lineage>
</organism>
<dbReference type="InterPro" id="IPR006805">
    <property type="entry name" value="Anth_synth_I_N"/>
</dbReference>
<dbReference type="EMBL" id="CP017708">
    <property type="protein sequence ID" value="AOY78840.1"/>
    <property type="molecule type" value="Genomic_DNA"/>
</dbReference>
<accession>A0A1D9FUJ1</accession>
<protein>
    <recommendedName>
        <fullName evidence="1">aminodeoxychorismate synthase</fullName>
        <ecNumber evidence="1">2.6.1.85</ecNumber>
    </recommendedName>
</protein>
<evidence type="ECO:0000256" key="1">
    <source>
        <dbReference type="ARBA" id="ARBA00013139"/>
    </source>
</evidence>
<dbReference type="GO" id="GO:0005737">
    <property type="term" value="C:cytoplasm"/>
    <property type="evidence" value="ECO:0007669"/>
    <property type="project" value="TreeGrafter"/>
</dbReference>
<sequence>MIFNIHSRKLTVYPDSERVFVHLFGSQPTAFWLDSSRVEPGLSRFSFMGDGTGPNSLLVQYSITDQKLTINCSGQTTHRRESIFSYLHRELERRYNSLQGLPFDFNCGFVGYFGYEIKAECGGNIVHQSQFPDAMFLLADRIIAFDHQEQVTYLLCLTKKGETEQTNAWFEGIEKQLCTLPPLPPIELDYTHRKVSFRLSRSYQRYLEDIQESLDQIKAGESYEICLTNKIYANIELDPLAFYRRLRQLNPAPYSAFLKFGELAVACSSPERFLKIDPSGWVESKPIKGTAARGQTEEEDRLLCEALRTQEKNRCENIMIVDLLRNDLGRVCEIGSVHVPKLMDVETYATVHQLVSTIRGRLRPDVRVGDCIRATFPGGSMTGAPKISTMEIIDRLELQARGIYSGAIGFLALNGAADLNIVIRTAEITPNQVSIGIGGALIALSNPQLEFEETLLKAEALVRAIVYTVCGEFSPELFEIVDTPVAKSRDYSEGFLRV</sequence>
<dbReference type="Proteomes" id="UP000176944">
    <property type="component" value="Chromosome"/>
</dbReference>
<keyword evidence="2 5" id="KW-0808">Transferase</keyword>
<evidence type="ECO:0000256" key="2">
    <source>
        <dbReference type="ARBA" id="ARBA00022679"/>
    </source>
</evidence>
<dbReference type="GO" id="GO:0046820">
    <property type="term" value="F:4-amino-4-deoxychorismate synthase activity"/>
    <property type="evidence" value="ECO:0007669"/>
    <property type="project" value="UniProtKB-EC"/>
</dbReference>
<feature type="domain" description="Chorismate-utilising enzyme C-terminal" evidence="3">
    <location>
        <begin position="203"/>
        <end position="457"/>
    </location>
</feature>
<dbReference type="InterPro" id="IPR015890">
    <property type="entry name" value="Chorismate_C"/>
</dbReference>
<dbReference type="Gene3D" id="3.60.120.10">
    <property type="entry name" value="Anthranilate synthase"/>
    <property type="match status" value="1"/>
</dbReference>
<dbReference type="InterPro" id="IPR005801">
    <property type="entry name" value="ADC_synthase"/>
</dbReference>
<dbReference type="AlphaFoldDB" id="A0A1D9FUJ1"/>
<dbReference type="EC" id="2.6.1.85" evidence="1"/>
<evidence type="ECO:0000313" key="6">
    <source>
        <dbReference type="Proteomes" id="UP000176944"/>
    </source>
</evidence>
<dbReference type="GO" id="GO:0000162">
    <property type="term" value="P:L-tryptophan biosynthetic process"/>
    <property type="evidence" value="ECO:0007669"/>
    <property type="project" value="TreeGrafter"/>
</dbReference>
<dbReference type="PANTHER" id="PTHR11236">
    <property type="entry name" value="AMINOBENZOATE/ANTHRANILATE SYNTHASE"/>
    <property type="match status" value="1"/>
</dbReference>
<proteinExistence type="predicted"/>